<name>A0ACC0C3C4_CATRO</name>
<organism evidence="1 2">
    <name type="scientific">Catharanthus roseus</name>
    <name type="common">Madagascar periwinkle</name>
    <name type="synonym">Vinca rosea</name>
    <dbReference type="NCBI Taxonomy" id="4058"/>
    <lineage>
        <taxon>Eukaryota</taxon>
        <taxon>Viridiplantae</taxon>
        <taxon>Streptophyta</taxon>
        <taxon>Embryophyta</taxon>
        <taxon>Tracheophyta</taxon>
        <taxon>Spermatophyta</taxon>
        <taxon>Magnoliopsida</taxon>
        <taxon>eudicotyledons</taxon>
        <taxon>Gunneridae</taxon>
        <taxon>Pentapetalae</taxon>
        <taxon>asterids</taxon>
        <taxon>lamiids</taxon>
        <taxon>Gentianales</taxon>
        <taxon>Apocynaceae</taxon>
        <taxon>Rauvolfioideae</taxon>
        <taxon>Vinceae</taxon>
        <taxon>Catharanthinae</taxon>
        <taxon>Catharanthus</taxon>
    </lineage>
</organism>
<reference evidence="2" key="1">
    <citation type="journal article" date="2023" name="Nat. Plants">
        <title>Single-cell RNA sequencing provides a high-resolution roadmap for understanding the multicellular compartmentation of specialized metabolism.</title>
        <authorList>
            <person name="Sun S."/>
            <person name="Shen X."/>
            <person name="Li Y."/>
            <person name="Li Y."/>
            <person name="Wang S."/>
            <person name="Li R."/>
            <person name="Zhang H."/>
            <person name="Shen G."/>
            <person name="Guo B."/>
            <person name="Wei J."/>
            <person name="Xu J."/>
            <person name="St-Pierre B."/>
            <person name="Chen S."/>
            <person name="Sun C."/>
        </authorList>
    </citation>
    <scope>NUCLEOTIDE SEQUENCE [LARGE SCALE GENOMIC DNA]</scope>
</reference>
<comment type="caution">
    <text evidence="1">The sequence shown here is derived from an EMBL/GenBank/DDBJ whole genome shotgun (WGS) entry which is preliminary data.</text>
</comment>
<keyword evidence="2" id="KW-1185">Reference proteome</keyword>
<protein>
    <submittedName>
        <fullName evidence="1">Uncharacterized protein</fullName>
    </submittedName>
</protein>
<dbReference type="EMBL" id="CM044702">
    <property type="protein sequence ID" value="KAI5679462.1"/>
    <property type="molecule type" value="Genomic_DNA"/>
</dbReference>
<proteinExistence type="predicted"/>
<accession>A0ACC0C3C4</accession>
<sequence length="1025" mass="114291">METVEAGNKSSTSPKNSHSESQDEVSANPTVEARFANFCQGLSMDDNVSKQALQLFNESKHIFSVNSLAIGNGTQEEAERYWFAFILFSVKRLTVKEADNSNLGTDANGFTLSQILRLLKLNVVDFFKELPHLIVKVGPILSKHYGADWEKRLEAKELQANFVHLSLLSKYYKRAFGEFFRTSDASEKHFAVANNMGSMLDYHRFGWLLFLALRFHVFSRFKDLVTSTNGLVSILAILIIHVPKHFRSFNINDSSRFVKKSDKVDLIASLCKLYETSEDDLKKTFEKANKLITDLLKKESRPASECKAENLEYIDTDGLFYFDDLMEESFLSSSIEMLEKDYDDVIRKKGELDERIFINEEDTLLGSGSLSGGAMNMNAAKRKLDLMASPAKTITSPLSPYRSPGTSLLNSVPSGGHSRIAATPVTMAMTTAKWLRTIIAPLPSKPSAELEKFLSSCDRDVTADVVRRAQIILEAIFPSCGPGEYCAGSLQTTSLMDNIWAEQRRLEALKLYYRVLQTMCIAESQILHANNLTSLLTNERFHRCMLACSAEVVLATHKTVTMLFPAVLERTGITAFDLSKVIESFIRHEESLPRELRRHLNSLEERLLESMVWEKGSSMYNSLIVARPALSAEINRLALLAEPMPSLDAIAIHVNMSCGSLQQKHEAAPVQDGDIMSPKRLCTEYRSVLVQRNSFTSPVKDRFLALNNLKAKLHPPALQSAFATPTRPSPGGGGETCAETAMTVFFGKIVKLAAVRINGMVERLQLSQQMRESVYCFFQKILSQRTIVFFNRHIDQIILCCFYGVAKISQLSLTFKEIIYNYRKQPQCKPQVFRSVYIDWASARRSGKSGSDHVDIITFYNDVFIPAVKPLLVELTPMGTGQKDNQVAEANNNNVGQCPTSPKTSPFPSLPDMSPKKVSAAHNVYVSPLRSSKMDALISHSSKSYYACVGESTHAYQSPSKDLSVINNRLNGTRKLRGALNFDDVDVGLVSDALVANSLYLQNGNSAPPSCVVPVKSEEPEAPSR</sequence>
<evidence type="ECO:0000313" key="2">
    <source>
        <dbReference type="Proteomes" id="UP001060085"/>
    </source>
</evidence>
<evidence type="ECO:0000313" key="1">
    <source>
        <dbReference type="EMBL" id="KAI5679462.1"/>
    </source>
</evidence>
<gene>
    <name evidence="1" type="ORF">M9H77_10412</name>
</gene>
<dbReference type="Proteomes" id="UP001060085">
    <property type="component" value="Linkage Group LG02"/>
</dbReference>